<evidence type="ECO:0000313" key="9">
    <source>
        <dbReference type="EMBL" id="OSI23162.1"/>
    </source>
</evidence>
<reference evidence="9 12" key="2">
    <citation type="submission" date="2017-01" db="EMBL/GenBank/DDBJ databases">
        <authorList>
            <person name="Wolfgang W.J."/>
            <person name="Cole J."/>
            <person name="Wroblewski D."/>
            <person name="Mcginnis J."/>
            <person name="Musser K.A."/>
        </authorList>
    </citation>
    <scope>NUCLEOTIDE SEQUENCE</scope>
    <source>
        <strain evidence="9">124861</strain>
        <strain evidence="10 12">93087</strain>
    </source>
</reference>
<keyword evidence="5 7" id="KW-0472">Membrane</keyword>
<evidence type="ECO:0000256" key="1">
    <source>
        <dbReference type="ARBA" id="ARBA00004127"/>
    </source>
</evidence>
<organism evidence="9 11">
    <name type="scientific">Neisseria dumasiana</name>
    <dbReference type="NCBI Taxonomy" id="1931275"/>
    <lineage>
        <taxon>Bacteria</taxon>
        <taxon>Pseudomonadati</taxon>
        <taxon>Pseudomonadota</taxon>
        <taxon>Betaproteobacteria</taxon>
        <taxon>Neisseriales</taxon>
        <taxon>Neisseriaceae</taxon>
        <taxon>Neisseria</taxon>
    </lineage>
</organism>
<dbReference type="GO" id="GO:0015990">
    <property type="term" value="P:electron transport coupled proton transport"/>
    <property type="evidence" value="ECO:0007669"/>
    <property type="project" value="TreeGrafter"/>
</dbReference>
<evidence type="ECO:0000259" key="8">
    <source>
        <dbReference type="Pfam" id="PF00361"/>
    </source>
</evidence>
<dbReference type="GO" id="GO:0016020">
    <property type="term" value="C:membrane"/>
    <property type="evidence" value="ECO:0007669"/>
    <property type="project" value="UniProtKB-SubCell"/>
</dbReference>
<dbReference type="EMBL" id="MTAC01000017">
    <property type="protein sequence ID" value="OSI34192.1"/>
    <property type="molecule type" value="Genomic_DNA"/>
</dbReference>
<feature type="transmembrane region" description="Helical" evidence="7">
    <location>
        <begin position="344"/>
        <end position="365"/>
    </location>
</feature>
<dbReference type="Proteomes" id="UP000193346">
    <property type="component" value="Unassembled WGS sequence"/>
</dbReference>
<feature type="transmembrane region" description="Helical" evidence="7">
    <location>
        <begin position="168"/>
        <end position="188"/>
    </location>
</feature>
<dbReference type="PRINTS" id="PR01437">
    <property type="entry name" value="NUOXDRDTASE4"/>
</dbReference>
<feature type="transmembrane region" description="Helical" evidence="7">
    <location>
        <begin position="136"/>
        <end position="156"/>
    </location>
</feature>
<dbReference type="InterPro" id="IPR001750">
    <property type="entry name" value="ND/Mrp_TM"/>
</dbReference>
<dbReference type="PANTHER" id="PTHR43507">
    <property type="entry name" value="NADH-UBIQUINONE OXIDOREDUCTASE CHAIN 4"/>
    <property type="match status" value="1"/>
</dbReference>
<reference evidence="11" key="1">
    <citation type="submission" date="2017-01" db="EMBL/GenBank/DDBJ databases">
        <authorList>
            <person name="Mah S.A."/>
            <person name="Swanson W.J."/>
            <person name="Moy G.W."/>
            <person name="Vacquier V.D."/>
        </authorList>
    </citation>
    <scope>NUCLEOTIDE SEQUENCE [LARGE SCALE GENOMIC DNA]</scope>
    <source>
        <strain evidence="11">124861</strain>
    </source>
</reference>
<feature type="transmembrane region" description="Helical" evidence="7">
    <location>
        <begin position="208"/>
        <end position="227"/>
    </location>
</feature>
<dbReference type="InterPro" id="IPR010227">
    <property type="entry name" value="NADH_Q_OxRdtase_chainM/4"/>
</dbReference>
<dbReference type="EMBL" id="MTAB01000007">
    <property type="protein sequence ID" value="OSI23162.1"/>
    <property type="molecule type" value="Genomic_DNA"/>
</dbReference>
<dbReference type="NCBIfam" id="NF004501">
    <property type="entry name" value="PRK05846.1-5"/>
    <property type="match status" value="1"/>
</dbReference>
<dbReference type="InterPro" id="IPR003918">
    <property type="entry name" value="NADH_UbQ_OxRdtase"/>
</dbReference>
<name>A0A1X3DKE3_9NEIS</name>
<evidence type="ECO:0000313" key="12">
    <source>
        <dbReference type="Proteomes" id="UP000193346"/>
    </source>
</evidence>
<sequence>MFFNNLLSLAIWVPIIAGVLVLATGSDNRAPLARVLAFIGALAGFLVTLPLFTQFDRLSGGYQFQEFYQWIPALNIHYALGVDGISVLFIILNAFITLMVVLAGWEVIQKRAAQYMAAFLIMSGLINGAFAAQDAILFYVFFEGMLIPLYLIIGMWGGPRRVYASVKLFLYTLMGSLLMLVALVYLSYQTGGSFSIVDFQNLKQIPLGVQQLLFIAFFLSFAVKVPMWPVHTWLPDAHVEAPTGGSMVLAAITLKVGAYGFLRFILPILPDASRYFAPAVVVLSLIAVIYIGMVALVQTDMKKLVAYSSISHMGFVTLGLFAFAGLFSGGDYGQLNDWALKGAIIQMISHGFVSAAMFMCIGVMYDRLHSRNIADYGGVVNVMPKFAAFMMLFGMANAGLPATSGFVGEFMVIMGAVEVNLWVGALAAITLIYGASYTLWMYKRVIFGEIKNPEVKEMKDVNCREFAILAILAFAVLGMGLWPEPFIAVIHQAANDLIVQVAQSKI</sequence>
<dbReference type="NCBIfam" id="NF004499">
    <property type="entry name" value="PRK05846.1-3"/>
    <property type="match status" value="1"/>
</dbReference>
<evidence type="ECO:0000256" key="3">
    <source>
        <dbReference type="ARBA" id="ARBA00022692"/>
    </source>
</evidence>
<evidence type="ECO:0000313" key="11">
    <source>
        <dbReference type="Proteomes" id="UP000193303"/>
    </source>
</evidence>
<feature type="transmembrane region" description="Helical" evidence="7">
    <location>
        <begin position="304"/>
        <end position="324"/>
    </location>
</feature>
<protein>
    <submittedName>
        <fullName evidence="9">NADH-quinone oxidoreductase subunit M</fullName>
    </submittedName>
</protein>
<gene>
    <name evidence="9" type="ORF">BV912_04335</name>
    <name evidence="10" type="ORF">BV913_07730</name>
</gene>
<dbReference type="GO" id="GO:0042773">
    <property type="term" value="P:ATP synthesis coupled electron transport"/>
    <property type="evidence" value="ECO:0007669"/>
    <property type="project" value="InterPro"/>
</dbReference>
<evidence type="ECO:0000256" key="2">
    <source>
        <dbReference type="ARBA" id="ARBA00009025"/>
    </source>
</evidence>
<evidence type="ECO:0000256" key="5">
    <source>
        <dbReference type="ARBA" id="ARBA00023136"/>
    </source>
</evidence>
<dbReference type="RefSeq" id="WP_054599415.1">
    <property type="nucleotide sequence ID" value="NZ_CP091509.1"/>
</dbReference>
<feature type="transmembrane region" description="Helical" evidence="7">
    <location>
        <begin position="35"/>
        <end position="55"/>
    </location>
</feature>
<dbReference type="GO" id="GO:0012505">
    <property type="term" value="C:endomembrane system"/>
    <property type="evidence" value="ECO:0007669"/>
    <property type="project" value="UniProtKB-SubCell"/>
</dbReference>
<comment type="similarity">
    <text evidence="2">Belongs to the complex I subunit 4 family.</text>
</comment>
<feature type="transmembrane region" description="Helical" evidence="7">
    <location>
        <begin position="463"/>
        <end position="482"/>
    </location>
</feature>
<evidence type="ECO:0000313" key="10">
    <source>
        <dbReference type="EMBL" id="OSI34192.1"/>
    </source>
</evidence>
<feature type="transmembrane region" description="Helical" evidence="7">
    <location>
        <begin position="75"/>
        <end position="105"/>
    </location>
</feature>
<feature type="transmembrane region" description="Helical" evidence="7">
    <location>
        <begin position="248"/>
        <end position="269"/>
    </location>
</feature>
<feature type="domain" description="NADH:quinone oxidoreductase/Mrp antiporter transmembrane" evidence="8">
    <location>
        <begin position="132"/>
        <end position="429"/>
    </location>
</feature>
<evidence type="ECO:0000256" key="6">
    <source>
        <dbReference type="RuleBase" id="RU000320"/>
    </source>
</evidence>
<comment type="subcellular location">
    <subcellularLocation>
        <location evidence="1">Endomembrane system</location>
        <topology evidence="1">Multi-pass membrane protein</topology>
    </subcellularLocation>
    <subcellularLocation>
        <location evidence="6">Membrane</location>
        <topology evidence="6">Multi-pass membrane protein</topology>
    </subcellularLocation>
</comment>
<evidence type="ECO:0000256" key="7">
    <source>
        <dbReference type="SAM" id="Phobius"/>
    </source>
</evidence>
<keyword evidence="4 7" id="KW-1133">Transmembrane helix</keyword>
<dbReference type="GO" id="GO:0008137">
    <property type="term" value="F:NADH dehydrogenase (ubiquinone) activity"/>
    <property type="evidence" value="ECO:0007669"/>
    <property type="project" value="InterPro"/>
</dbReference>
<accession>A0A1X3DKE3</accession>
<dbReference type="OrthoDB" id="9768329at2"/>
<feature type="transmembrane region" description="Helical" evidence="7">
    <location>
        <begin position="386"/>
        <end position="407"/>
    </location>
</feature>
<dbReference type="PANTHER" id="PTHR43507:SF1">
    <property type="entry name" value="NADH-UBIQUINONE OXIDOREDUCTASE CHAIN 4"/>
    <property type="match status" value="1"/>
</dbReference>
<dbReference type="GO" id="GO:0003954">
    <property type="term" value="F:NADH dehydrogenase activity"/>
    <property type="evidence" value="ECO:0007669"/>
    <property type="project" value="TreeGrafter"/>
</dbReference>
<feature type="transmembrane region" description="Helical" evidence="7">
    <location>
        <begin position="112"/>
        <end position="130"/>
    </location>
</feature>
<keyword evidence="12" id="KW-1185">Reference proteome</keyword>
<keyword evidence="3 6" id="KW-0812">Transmembrane</keyword>
<dbReference type="Proteomes" id="UP000193303">
    <property type="component" value="Unassembled WGS sequence"/>
</dbReference>
<feature type="transmembrane region" description="Helical" evidence="7">
    <location>
        <begin position="6"/>
        <end position="23"/>
    </location>
</feature>
<evidence type="ECO:0000256" key="4">
    <source>
        <dbReference type="ARBA" id="ARBA00022989"/>
    </source>
</evidence>
<dbReference type="AlphaFoldDB" id="A0A1X3DKE3"/>
<proteinExistence type="inferred from homology"/>
<dbReference type="NCBIfam" id="TIGR01972">
    <property type="entry name" value="NDH_I_M"/>
    <property type="match status" value="1"/>
</dbReference>
<feature type="transmembrane region" description="Helical" evidence="7">
    <location>
        <begin position="419"/>
        <end position="442"/>
    </location>
</feature>
<dbReference type="GO" id="GO:0048039">
    <property type="term" value="F:ubiquinone binding"/>
    <property type="evidence" value="ECO:0007669"/>
    <property type="project" value="TreeGrafter"/>
</dbReference>
<dbReference type="STRING" id="1931275.BV914_08055"/>
<dbReference type="Pfam" id="PF00361">
    <property type="entry name" value="Proton_antipo_M"/>
    <property type="match status" value="1"/>
</dbReference>
<comment type="caution">
    <text evidence="9">The sequence shown here is derived from an EMBL/GenBank/DDBJ whole genome shotgun (WGS) entry which is preliminary data.</text>
</comment>
<feature type="transmembrane region" description="Helical" evidence="7">
    <location>
        <begin position="275"/>
        <end position="297"/>
    </location>
</feature>